<dbReference type="RefSeq" id="WP_062065287.1">
    <property type="nucleotide sequence ID" value="NZ_CP013264.1"/>
</dbReference>
<feature type="transmembrane region" description="Helical" evidence="5">
    <location>
        <begin position="85"/>
        <end position="106"/>
    </location>
</feature>
<dbReference type="STRING" id="1332080.ATN00_12970"/>
<evidence type="ECO:0000256" key="1">
    <source>
        <dbReference type="ARBA" id="ARBA00004141"/>
    </source>
</evidence>
<dbReference type="KEGG" id="sbd:ATN00_12970"/>
<feature type="transmembrane region" description="Helical" evidence="5">
    <location>
        <begin position="171"/>
        <end position="192"/>
    </location>
</feature>
<feature type="transmembrane region" description="Helical" evidence="5">
    <location>
        <begin position="45"/>
        <end position="65"/>
    </location>
</feature>
<keyword evidence="2 5" id="KW-0812">Transmembrane</keyword>
<feature type="transmembrane region" description="Helical" evidence="5">
    <location>
        <begin position="141"/>
        <end position="159"/>
    </location>
</feature>
<evidence type="ECO:0000256" key="3">
    <source>
        <dbReference type="ARBA" id="ARBA00022989"/>
    </source>
</evidence>
<sequence length="389" mass="40361">MTDVNPVSTPPSIVVRAKAIILKPKEEWAVIDAEPATIGGIFTGYVLILAAIPPLAALIGGQIFGYGALGITFRPSLVGAISMAIAHYVFALIGLFVLALIIDFLAPQFGGQKDKVKAFKVAAYSGTAGWLAGIFSLVPSLSILGILGLYSLYLLYLGLPRLMKAPEDKALVYTIVTIVAAAILFIVAGALARPFGTMFGGGYGPSTVSGEMTVPGVGKVDLGKLDAASKQMESAAKRMEDAAQNGTSAAVAPAALQAMLPEKIGRFTRTEVESSGMSAGARASARYAAGDDDISLEVTDIAVAGAFAGLGAALNVQSNRQTATGYEKTETVDGRIVTEEWDSESRHGKYGTTLANRFMVEANGTVANIDELKAAVNAIGLDRLAALAK</sequence>
<protein>
    <submittedName>
        <fullName evidence="7">Sodium:phosphate symporter</fullName>
    </submittedName>
</protein>
<dbReference type="OrthoDB" id="7423401at2"/>
<evidence type="ECO:0000313" key="7">
    <source>
        <dbReference type="EMBL" id="ALR21072.1"/>
    </source>
</evidence>
<keyword evidence="4 5" id="KW-0472">Membrane</keyword>
<dbReference type="Pfam" id="PF04893">
    <property type="entry name" value="Yip1"/>
    <property type="match status" value="1"/>
</dbReference>
<organism evidence="7 8">
    <name type="scientific">Sphingobium baderi</name>
    <dbReference type="NCBI Taxonomy" id="1332080"/>
    <lineage>
        <taxon>Bacteria</taxon>
        <taxon>Pseudomonadati</taxon>
        <taxon>Pseudomonadota</taxon>
        <taxon>Alphaproteobacteria</taxon>
        <taxon>Sphingomonadales</taxon>
        <taxon>Sphingomonadaceae</taxon>
        <taxon>Sphingobium</taxon>
    </lineage>
</organism>
<proteinExistence type="predicted"/>
<evidence type="ECO:0000256" key="4">
    <source>
        <dbReference type="ARBA" id="ARBA00023136"/>
    </source>
</evidence>
<dbReference type="GO" id="GO:0016020">
    <property type="term" value="C:membrane"/>
    <property type="evidence" value="ECO:0007669"/>
    <property type="project" value="UniProtKB-SubCell"/>
</dbReference>
<dbReference type="InterPro" id="IPR006977">
    <property type="entry name" value="Yip1_dom"/>
</dbReference>
<dbReference type="Proteomes" id="UP000056968">
    <property type="component" value="Chromosome"/>
</dbReference>
<keyword evidence="8" id="KW-1185">Reference proteome</keyword>
<evidence type="ECO:0000256" key="2">
    <source>
        <dbReference type="ARBA" id="ARBA00022692"/>
    </source>
</evidence>
<comment type="subcellular location">
    <subcellularLocation>
        <location evidence="1">Membrane</location>
        <topology evidence="1">Multi-pass membrane protein</topology>
    </subcellularLocation>
</comment>
<evidence type="ECO:0000259" key="6">
    <source>
        <dbReference type="Pfam" id="PF04893"/>
    </source>
</evidence>
<name>A0A0S3F057_9SPHN</name>
<evidence type="ECO:0000256" key="5">
    <source>
        <dbReference type="SAM" id="Phobius"/>
    </source>
</evidence>
<accession>A0A0S3F057</accession>
<dbReference type="AlphaFoldDB" id="A0A0S3F057"/>
<keyword evidence="3 5" id="KW-1133">Transmembrane helix</keyword>
<dbReference type="EMBL" id="CP013264">
    <property type="protein sequence ID" value="ALR21072.1"/>
    <property type="molecule type" value="Genomic_DNA"/>
</dbReference>
<evidence type="ECO:0000313" key="8">
    <source>
        <dbReference type="Proteomes" id="UP000056968"/>
    </source>
</evidence>
<reference evidence="7 8" key="1">
    <citation type="submission" date="2015-11" db="EMBL/GenBank/DDBJ databases">
        <title>A Two-component Flavoprotein Monooxygenase System MeaXY Responsible for para-Hydroxylation of 2-Methyl-6-ethylaniline and 2,6-Diethylaniline in Sphingobium baderi DE-13.</title>
        <authorList>
            <person name="Cheng M."/>
            <person name="Meng Q."/>
            <person name="Yang Y."/>
            <person name="Chu C."/>
            <person name="Yan X."/>
            <person name="He J."/>
            <person name="Li S."/>
        </authorList>
    </citation>
    <scope>NUCLEOTIDE SEQUENCE [LARGE SCALE GENOMIC DNA]</scope>
    <source>
        <strain evidence="7 8">DE-13</strain>
    </source>
</reference>
<gene>
    <name evidence="7" type="ORF">ATN00_12970</name>
</gene>
<feature type="domain" description="Yip1" evidence="6">
    <location>
        <begin position="19"/>
        <end position="187"/>
    </location>
</feature>